<comment type="caution">
    <text evidence="1">The sequence shown here is derived from an EMBL/GenBank/DDBJ whole genome shotgun (WGS) entry which is preliminary data.</text>
</comment>
<gene>
    <name evidence="1" type="ORF">A2995_00985</name>
</gene>
<evidence type="ECO:0000313" key="1">
    <source>
        <dbReference type="EMBL" id="OGI88418.1"/>
    </source>
</evidence>
<accession>A0A1F6X2X4</accession>
<dbReference type="PROSITE" id="PS51257">
    <property type="entry name" value="PROKAR_LIPOPROTEIN"/>
    <property type="match status" value="1"/>
</dbReference>
<dbReference type="AlphaFoldDB" id="A0A1F6X2X4"/>
<dbReference type="EMBL" id="MFUP01000004">
    <property type="protein sequence ID" value="OGI88418.1"/>
    <property type="molecule type" value="Genomic_DNA"/>
</dbReference>
<dbReference type="Proteomes" id="UP000185809">
    <property type="component" value="Unassembled WGS sequence"/>
</dbReference>
<sequence length="64" mass="7405">MKKIVIYLLIVAYALSIVSCAHPLNCGGKRHKKKNKWFSYCCQPPQKPLVTFGAFLFHLKIKRK</sequence>
<name>A0A1F6X2X4_9BACT</name>
<proteinExistence type="predicted"/>
<protein>
    <submittedName>
        <fullName evidence="1">Uncharacterized protein</fullName>
    </submittedName>
</protein>
<evidence type="ECO:0000313" key="2">
    <source>
        <dbReference type="Proteomes" id="UP000185809"/>
    </source>
</evidence>
<organism evidence="1 2">
    <name type="scientific">Candidatus Nomurabacteria bacterium RIFCSPLOWO2_01_FULL_33_24</name>
    <dbReference type="NCBI Taxonomy" id="1801765"/>
    <lineage>
        <taxon>Bacteria</taxon>
        <taxon>Candidatus Nomuraibacteriota</taxon>
    </lineage>
</organism>
<reference evidence="1 2" key="1">
    <citation type="journal article" date="2016" name="Nat. Commun.">
        <title>Thousands of microbial genomes shed light on interconnected biogeochemical processes in an aquifer system.</title>
        <authorList>
            <person name="Anantharaman K."/>
            <person name="Brown C.T."/>
            <person name="Hug L.A."/>
            <person name="Sharon I."/>
            <person name="Castelle C.J."/>
            <person name="Probst A.J."/>
            <person name="Thomas B.C."/>
            <person name="Singh A."/>
            <person name="Wilkins M.J."/>
            <person name="Karaoz U."/>
            <person name="Brodie E.L."/>
            <person name="Williams K.H."/>
            <person name="Hubbard S.S."/>
            <person name="Banfield J.F."/>
        </authorList>
    </citation>
    <scope>NUCLEOTIDE SEQUENCE [LARGE SCALE GENOMIC DNA]</scope>
</reference>